<proteinExistence type="predicted"/>
<accession>A0A7X5QTI1</accession>
<gene>
    <name evidence="1" type="ORF">HBF32_05960</name>
</gene>
<reference evidence="1 2" key="1">
    <citation type="journal article" date="2006" name="Int. J. Syst. Evol. Microbiol.">
        <title>Dyella yeojuensis sp. nov., isolated from greenhouse soil in Korea.</title>
        <authorList>
            <person name="Kim B.Y."/>
            <person name="Weon H.Y."/>
            <person name="Lee K.H."/>
            <person name="Seok S.J."/>
            <person name="Kwon S.W."/>
            <person name="Go S.J."/>
            <person name="Stackebrandt E."/>
        </authorList>
    </citation>
    <scope>NUCLEOTIDE SEQUENCE [LARGE SCALE GENOMIC DNA]</scope>
    <source>
        <strain evidence="1 2">DSM 17673</strain>
    </source>
</reference>
<sequence length="140" mass="15390">MSERDAIAAAITGAEYPFRLSAGMRDRAKAAGVVIVYGASDDLMEFDGAYRGELDAYEGTTAYVDKEGVLDRAALEDDDDQAIAAYVTRKRAAREIEALWDPGDGYSWTYKTDIPHATFEVIDTDGEKYCRGIVFNLADL</sequence>
<evidence type="ECO:0000313" key="2">
    <source>
        <dbReference type="Proteomes" id="UP000518878"/>
    </source>
</evidence>
<dbReference type="Proteomes" id="UP000518878">
    <property type="component" value="Unassembled WGS sequence"/>
</dbReference>
<comment type="caution">
    <text evidence="1">The sequence shown here is derived from an EMBL/GenBank/DDBJ whole genome shotgun (WGS) entry which is preliminary data.</text>
</comment>
<protein>
    <submittedName>
        <fullName evidence="1">Uncharacterized protein</fullName>
    </submittedName>
</protein>
<evidence type="ECO:0000313" key="1">
    <source>
        <dbReference type="EMBL" id="NID15012.1"/>
    </source>
</evidence>
<keyword evidence="2" id="KW-1185">Reference proteome</keyword>
<name>A0A7X5QTI1_9GAMM</name>
<organism evidence="1 2">
    <name type="scientific">Luteibacter yeojuensis</name>
    <dbReference type="NCBI Taxonomy" id="345309"/>
    <lineage>
        <taxon>Bacteria</taxon>
        <taxon>Pseudomonadati</taxon>
        <taxon>Pseudomonadota</taxon>
        <taxon>Gammaproteobacteria</taxon>
        <taxon>Lysobacterales</taxon>
        <taxon>Rhodanobacteraceae</taxon>
        <taxon>Luteibacter</taxon>
    </lineage>
</organism>
<dbReference type="RefSeq" id="WP_166698790.1">
    <property type="nucleotide sequence ID" value="NZ_JAAQTL010000001.1"/>
</dbReference>
<dbReference type="EMBL" id="JAAQTL010000001">
    <property type="protein sequence ID" value="NID15012.1"/>
    <property type="molecule type" value="Genomic_DNA"/>
</dbReference>
<dbReference type="AlphaFoldDB" id="A0A7X5QTI1"/>